<dbReference type="InterPro" id="IPR029064">
    <property type="entry name" value="Ribosomal_eL30-like_sf"/>
</dbReference>
<dbReference type="Pfam" id="PF00588">
    <property type="entry name" value="SpoU_methylase"/>
    <property type="match status" value="1"/>
</dbReference>
<dbReference type="SUPFAM" id="SSF75217">
    <property type="entry name" value="alpha/beta knot"/>
    <property type="match status" value="1"/>
</dbReference>
<dbReference type="Gene3D" id="3.30.1330.30">
    <property type="match status" value="1"/>
</dbReference>
<gene>
    <name evidence="4" type="primary">rlmB</name>
    <name evidence="4" type="ORF">JWV37_04215</name>
</gene>
<dbReference type="InterPro" id="IPR004441">
    <property type="entry name" value="rRNA_MeTrfase_TrmH"/>
</dbReference>
<evidence type="ECO:0000256" key="1">
    <source>
        <dbReference type="ARBA" id="ARBA00022603"/>
    </source>
</evidence>
<comment type="caution">
    <text evidence="4">The sequence shown here is derived from an EMBL/GenBank/DDBJ whole genome shotgun (WGS) entry which is preliminary data.</text>
</comment>
<proteinExistence type="predicted"/>
<sequence>MIIYGKQLFFYLLDNAPERLRTLYLAKECEKKLFSRIAALKRPIVRLDERHAQALAKGGNHQGFLAEITPLEPTPLEALKQGNFLVMLYGLTDMGNIGAICRSAYAFGADGVIVANIKHLALENVLRTSSGAAFAMPIAHAPDGLGTMNELVQSGFTLYGADAKGEDVRKVALAQKKVLVLGSEGEGIPSKALHRCHYKVAIPMARAFDSLNVSAAAAVLCDRIANA</sequence>
<dbReference type="CDD" id="cd18095">
    <property type="entry name" value="SpoU-like_rRNA-MTase"/>
    <property type="match status" value="1"/>
</dbReference>
<reference evidence="4" key="2">
    <citation type="submission" date="2021-02" db="EMBL/GenBank/DDBJ databases">
        <authorList>
            <person name="Merkel A.Y."/>
        </authorList>
    </citation>
    <scope>NUCLEOTIDE SEQUENCE</scope>
    <source>
        <strain evidence="4">T05b</strain>
    </source>
</reference>
<dbReference type="PANTHER" id="PTHR46429">
    <property type="entry name" value="23S RRNA (GUANOSINE-2'-O-)-METHYLTRANSFERASE RLMB"/>
    <property type="match status" value="1"/>
</dbReference>
<keyword evidence="5" id="KW-1185">Reference proteome</keyword>
<dbReference type="SUPFAM" id="SSF55315">
    <property type="entry name" value="L30e-like"/>
    <property type="match status" value="1"/>
</dbReference>
<dbReference type="Pfam" id="PF08032">
    <property type="entry name" value="SpoU_sub_bind"/>
    <property type="match status" value="1"/>
</dbReference>
<evidence type="ECO:0000313" key="5">
    <source>
        <dbReference type="Proteomes" id="UP000703590"/>
    </source>
</evidence>
<dbReference type="InterPro" id="IPR029026">
    <property type="entry name" value="tRNA_m1G_MTases_N"/>
</dbReference>
<name>A0ABS2WQP2_9BACT</name>
<dbReference type="Gene3D" id="3.40.1280.10">
    <property type="match status" value="1"/>
</dbReference>
<keyword evidence="2" id="KW-0808">Transferase</keyword>
<dbReference type="InterPro" id="IPR013123">
    <property type="entry name" value="SpoU_subst-bd"/>
</dbReference>
<evidence type="ECO:0000313" key="4">
    <source>
        <dbReference type="EMBL" id="MBN2963978.1"/>
    </source>
</evidence>
<dbReference type="PANTHER" id="PTHR46429:SF1">
    <property type="entry name" value="23S RRNA (GUANOSINE-2'-O-)-METHYLTRANSFERASE RLMB"/>
    <property type="match status" value="1"/>
</dbReference>
<dbReference type="SMART" id="SM00967">
    <property type="entry name" value="SpoU_sub_bind"/>
    <property type="match status" value="1"/>
</dbReference>
<dbReference type="InterPro" id="IPR001537">
    <property type="entry name" value="SpoU_MeTrfase"/>
</dbReference>
<protein>
    <submittedName>
        <fullName evidence="4">23S rRNA (Guanosine(2251)-2'-O)-methyltransferase RlmB</fullName>
    </submittedName>
</protein>
<dbReference type="InterPro" id="IPR029028">
    <property type="entry name" value="Alpha/beta_knot_MTases"/>
</dbReference>
<evidence type="ECO:0000259" key="3">
    <source>
        <dbReference type="SMART" id="SM00967"/>
    </source>
</evidence>
<dbReference type="Proteomes" id="UP000703590">
    <property type="component" value="Unassembled WGS sequence"/>
</dbReference>
<dbReference type="EMBL" id="JAFHKK010000006">
    <property type="protein sequence ID" value="MBN2963978.1"/>
    <property type="molecule type" value="Genomic_DNA"/>
</dbReference>
<dbReference type="RefSeq" id="WP_205458527.1">
    <property type="nucleotide sequence ID" value="NZ_JAFHKK010000006.1"/>
</dbReference>
<evidence type="ECO:0000256" key="2">
    <source>
        <dbReference type="ARBA" id="ARBA00022679"/>
    </source>
</evidence>
<keyword evidence="1" id="KW-0489">Methyltransferase</keyword>
<reference evidence="4" key="1">
    <citation type="submission" date="2021-02" db="EMBL/GenBank/DDBJ databases">
        <title>Sulfurospirillum tamanensis sp. nov.</title>
        <authorList>
            <person name="Frolova A."/>
            <person name="Merkel A."/>
            <person name="Slobodkin A."/>
        </authorList>
    </citation>
    <scope>NUCLEOTIDE SEQUENCE</scope>
    <source>
        <strain evidence="4">T05b</strain>
    </source>
</reference>
<feature type="domain" description="RNA 2-O ribose methyltransferase substrate binding" evidence="3">
    <location>
        <begin position="2"/>
        <end position="74"/>
    </location>
</feature>
<dbReference type="NCBIfam" id="TIGR00186">
    <property type="entry name" value="rRNA_methyl_3"/>
    <property type="match status" value="1"/>
</dbReference>
<accession>A0ABS2WQP2</accession>
<organism evidence="4 5">
    <name type="scientific">Sulfurospirillum tamanense</name>
    <dbReference type="NCBI Taxonomy" id="2813362"/>
    <lineage>
        <taxon>Bacteria</taxon>
        <taxon>Pseudomonadati</taxon>
        <taxon>Campylobacterota</taxon>
        <taxon>Epsilonproteobacteria</taxon>
        <taxon>Campylobacterales</taxon>
        <taxon>Sulfurospirillaceae</taxon>
        <taxon>Sulfurospirillum</taxon>
    </lineage>
</organism>